<protein>
    <recommendedName>
        <fullName evidence="5">Aldose 1-epimerase</fullName>
        <ecNumber evidence="5">5.1.3.3</ecNumber>
    </recommendedName>
</protein>
<feature type="binding site" evidence="7">
    <location>
        <position position="248"/>
    </location>
    <ligand>
        <name>beta-D-galactose</name>
        <dbReference type="ChEBI" id="CHEBI:27667"/>
    </ligand>
</feature>
<dbReference type="InterPro" id="IPR014718">
    <property type="entry name" value="GH-type_carb-bd"/>
</dbReference>
<evidence type="ECO:0000256" key="7">
    <source>
        <dbReference type="PIRSR" id="PIRSR005096-2"/>
    </source>
</evidence>
<dbReference type="SUPFAM" id="SSF74650">
    <property type="entry name" value="Galactose mutarotase-like"/>
    <property type="match status" value="1"/>
</dbReference>
<dbReference type="KEGG" id="vhl:BME96_16315"/>
<dbReference type="CDD" id="cd09019">
    <property type="entry name" value="galactose_mutarotase_like"/>
    <property type="match status" value="1"/>
</dbReference>
<dbReference type="GO" id="GO:0004034">
    <property type="term" value="F:aldose 1-epimerase activity"/>
    <property type="evidence" value="ECO:0007669"/>
    <property type="project" value="UniProtKB-EC"/>
</dbReference>
<dbReference type="EC" id="5.1.3.3" evidence="5"/>
<evidence type="ECO:0000256" key="1">
    <source>
        <dbReference type="ARBA" id="ARBA00005028"/>
    </source>
</evidence>
<dbReference type="GO" id="GO:0033499">
    <property type="term" value="P:galactose catabolic process via UDP-galactose, Leloir pathway"/>
    <property type="evidence" value="ECO:0007669"/>
    <property type="project" value="TreeGrafter"/>
</dbReference>
<evidence type="ECO:0000256" key="2">
    <source>
        <dbReference type="ARBA" id="ARBA00006206"/>
    </source>
</evidence>
<keyword evidence="3 5" id="KW-0413">Isomerase</keyword>
<sequence length="344" mass="37948">MHITSEQVVNKWKQYTLTNDHGMEVSILNFGGIITKFIAPDKHGNKENIVLGYENLEEYAENPNYFGAVIGRVAGRIANASFELNGTSYELDTNEGKHHLHGGEHGFSHVVWHAETFSTDGAVGVKLTHESPDGEGGYPGNLRVTVTYSLTNANELVIDYEADSDQSTVLTMTNHSYFNLSGNLKETIAGHDVQIASKEIVELDKELIPTGRKLEVGETSFDFRNGRALQDGIVSEHPQNQLVGNGYDHYFIFQEDASEQVKVTELISGRTMEIATDQPGMVMYTGNGLDEGLQLVGGSSQKHLGVCFETQGSPASLEHKGFPDIRLEAGETYKKKTTFRFDVE</sequence>
<proteinExistence type="inferred from homology"/>
<dbReference type="InterPro" id="IPR011013">
    <property type="entry name" value="Gal_mutarotase_sf_dom"/>
</dbReference>
<feature type="binding site" evidence="8">
    <location>
        <begin position="175"/>
        <end position="177"/>
    </location>
    <ligand>
        <name>beta-D-galactose</name>
        <dbReference type="ChEBI" id="CHEBI:27667"/>
    </ligand>
</feature>
<dbReference type="GeneID" id="71515975"/>
<evidence type="ECO:0000256" key="4">
    <source>
        <dbReference type="ARBA" id="ARBA00023277"/>
    </source>
</evidence>
<dbReference type="Pfam" id="PF01263">
    <property type="entry name" value="Aldose_epim"/>
    <property type="match status" value="1"/>
</dbReference>
<evidence type="ECO:0000313" key="9">
    <source>
        <dbReference type="EMBL" id="APC49659.1"/>
    </source>
</evidence>
<evidence type="ECO:0000256" key="8">
    <source>
        <dbReference type="PIRSR" id="PIRSR005096-3"/>
    </source>
</evidence>
<dbReference type="RefSeq" id="WP_071649663.1">
    <property type="nucleotide sequence ID" value="NZ_CP017962.1"/>
</dbReference>
<dbReference type="PANTHER" id="PTHR10091:SF0">
    <property type="entry name" value="GALACTOSE MUTAROTASE"/>
    <property type="match status" value="1"/>
</dbReference>
<comment type="catalytic activity">
    <reaction evidence="5">
        <text>alpha-D-glucose = beta-D-glucose</text>
        <dbReference type="Rhea" id="RHEA:10264"/>
        <dbReference type="ChEBI" id="CHEBI:15903"/>
        <dbReference type="ChEBI" id="CHEBI:17925"/>
        <dbReference type="EC" id="5.1.3.3"/>
    </reaction>
</comment>
<dbReference type="PIRSF" id="PIRSF005096">
    <property type="entry name" value="GALM"/>
    <property type="match status" value="1"/>
</dbReference>
<dbReference type="GO" id="GO:0030246">
    <property type="term" value="F:carbohydrate binding"/>
    <property type="evidence" value="ECO:0007669"/>
    <property type="project" value="InterPro"/>
</dbReference>
<dbReference type="GO" id="GO:0006006">
    <property type="term" value="P:glucose metabolic process"/>
    <property type="evidence" value="ECO:0007669"/>
    <property type="project" value="TreeGrafter"/>
</dbReference>
<dbReference type="InterPro" id="IPR015443">
    <property type="entry name" value="Aldose_1-epimerase"/>
</dbReference>
<dbReference type="EMBL" id="CP017962">
    <property type="protein sequence ID" value="APC49659.1"/>
    <property type="molecule type" value="Genomic_DNA"/>
</dbReference>
<dbReference type="NCBIfam" id="NF008277">
    <property type="entry name" value="PRK11055.1"/>
    <property type="match status" value="1"/>
</dbReference>
<dbReference type="InterPro" id="IPR008183">
    <property type="entry name" value="Aldose_1/G6P_1-epimerase"/>
</dbReference>
<dbReference type="PANTHER" id="PTHR10091">
    <property type="entry name" value="ALDOSE-1-EPIMERASE"/>
    <property type="match status" value="1"/>
</dbReference>
<gene>
    <name evidence="9" type="ORF">BME96_16315</name>
</gene>
<comment type="similarity">
    <text evidence="2 5">Belongs to the aldose epimerase family.</text>
</comment>
<feature type="active site" description="Proton acceptor" evidence="6">
    <location>
        <position position="309"/>
    </location>
</feature>
<keyword evidence="4 5" id="KW-0119">Carbohydrate metabolism</keyword>
<evidence type="ECO:0000256" key="3">
    <source>
        <dbReference type="ARBA" id="ARBA00023235"/>
    </source>
</evidence>
<name>A0AAC9NMG0_VIRHA</name>
<evidence type="ECO:0000313" key="10">
    <source>
        <dbReference type="Proteomes" id="UP000182945"/>
    </source>
</evidence>
<dbReference type="GO" id="GO:0005737">
    <property type="term" value="C:cytoplasm"/>
    <property type="evidence" value="ECO:0007669"/>
    <property type="project" value="TreeGrafter"/>
</dbReference>
<accession>A0AAC9NMG0</accession>
<feature type="active site" description="Proton donor" evidence="6">
    <location>
        <position position="175"/>
    </location>
</feature>
<dbReference type="Gene3D" id="2.70.98.10">
    <property type="match status" value="1"/>
</dbReference>
<dbReference type="AlphaFoldDB" id="A0AAC9NMG0"/>
<organism evidence="9 10">
    <name type="scientific">Virgibacillus halodenitrificans</name>
    <name type="common">Bacillus halodenitrificans</name>
    <dbReference type="NCBI Taxonomy" id="1482"/>
    <lineage>
        <taxon>Bacteria</taxon>
        <taxon>Bacillati</taxon>
        <taxon>Bacillota</taxon>
        <taxon>Bacilli</taxon>
        <taxon>Bacillales</taxon>
        <taxon>Bacillaceae</taxon>
        <taxon>Virgibacillus</taxon>
    </lineage>
</organism>
<evidence type="ECO:0000256" key="5">
    <source>
        <dbReference type="PIRNR" id="PIRNR005096"/>
    </source>
</evidence>
<dbReference type="Proteomes" id="UP000182945">
    <property type="component" value="Chromosome"/>
</dbReference>
<dbReference type="InterPro" id="IPR047215">
    <property type="entry name" value="Galactose_mutarotase-like"/>
</dbReference>
<evidence type="ECO:0000256" key="6">
    <source>
        <dbReference type="PIRSR" id="PIRSR005096-1"/>
    </source>
</evidence>
<reference evidence="9 10" key="1">
    <citation type="submission" date="2016-11" db="EMBL/GenBank/DDBJ databases">
        <title>Complete genome sequencing of Virgibacillus halodenitrificans PDB-F2.</title>
        <authorList>
            <person name="Sun Z."/>
            <person name="Zhou Y."/>
            <person name="Li H."/>
        </authorList>
    </citation>
    <scope>NUCLEOTIDE SEQUENCE [LARGE SCALE GENOMIC DNA]</scope>
    <source>
        <strain evidence="9 10">PDB-F2</strain>
    </source>
</reference>
<comment type="pathway">
    <text evidence="1 5">Carbohydrate metabolism; hexose metabolism.</text>
</comment>